<reference evidence="1" key="1">
    <citation type="journal article" date="2023" name="Mol. Phylogenet. Evol.">
        <title>Genome-scale phylogeny and comparative genomics of the fungal order Sordariales.</title>
        <authorList>
            <person name="Hensen N."/>
            <person name="Bonometti L."/>
            <person name="Westerberg I."/>
            <person name="Brannstrom I.O."/>
            <person name="Guillou S."/>
            <person name="Cros-Aarteil S."/>
            <person name="Calhoun S."/>
            <person name="Haridas S."/>
            <person name="Kuo A."/>
            <person name="Mondo S."/>
            <person name="Pangilinan J."/>
            <person name="Riley R."/>
            <person name="LaButti K."/>
            <person name="Andreopoulos B."/>
            <person name="Lipzen A."/>
            <person name="Chen C."/>
            <person name="Yan M."/>
            <person name="Daum C."/>
            <person name="Ng V."/>
            <person name="Clum A."/>
            <person name="Steindorff A."/>
            <person name="Ohm R.A."/>
            <person name="Martin F."/>
            <person name="Silar P."/>
            <person name="Natvig D.O."/>
            <person name="Lalanne C."/>
            <person name="Gautier V."/>
            <person name="Ament-Velasquez S.L."/>
            <person name="Kruys A."/>
            <person name="Hutchinson M.I."/>
            <person name="Powell A.J."/>
            <person name="Barry K."/>
            <person name="Miller A.N."/>
            <person name="Grigoriev I.V."/>
            <person name="Debuchy R."/>
            <person name="Gladieux P."/>
            <person name="Hiltunen Thoren M."/>
            <person name="Johannesson H."/>
        </authorList>
    </citation>
    <scope>NUCLEOTIDE SEQUENCE</scope>
    <source>
        <strain evidence="1">CBS 314.62</strain>
    </source>
</reference>
<keyword evidence="2" id="KW-1185">Reference proteome</keyword>
<name>A0AAE0X486_9PEZI</name>
<sequence length="114" mass="12626">MDGYRISLFALTCLSLSTSAAWIYWSLRDSSTVAGPLCSHAERYCSDGINRHECMLCHAYHALCSLSARERRGHGPQPQLRDTDQANVLADPFAGGEAVNKLAYRAHRGLHNHV</sequence>
<gene>
    <name evidence="1" type="ORF">B0T22DRAFT_198014</name>
</gene>
<proteinExistence type="predicted"/>
<accession>A0AAE0X486</accession>
<dbReference type="AlphaFoldDB" id="A0AAE0X486"/>
<organism evidence="1 2">
    <name type="scientific">Podospora appendiculata</name>
    <dbReference type="NCBI Taxonomy" id="314037"/>
    <lineage>
        <taxon>Eukaryota</taxon>
        <taxon>Fungi</taxon>
        <taxon>Dikarya</taxon>
        <taxon>Ascomycota</taxon>
        <taxon>Pezizomycotina</taxon>
        <taxon>Sordariomycetes</taxon>
        <taxon>Sordariomycetidae</taxon>
        <taxon>Sordariales</taxon>
        <taxon>Podosporaceae</taxon>
        <taxon>Podospora</taxon>
    </lineage>
</organism>
<protein>
    <submittedName>
        <fullName evidence="1">Uncharacterized protein</fullName>
    </submittedName>
</protein>
<dbReference type="Proteomes" id="UP001270362">
    <property type="component" value="Unassembled WGS sequence"/>
</dbReference>
<dbReference type="EMBL" id="JAULSO010000003">
    <property type="protein sequence ID" value="KAK3684778.1"/>
    <property type="molecule type" value="Genomic_DNA"/>
</dbReference>
<evidence type="ECO:0000313" key="1">
    <source>
        <dbReference type="EMBL" id="KAK3684778.1"/>
    </source>
</evidence>
<comment type="caution">
    <text evidence="1">The sequence shown here is derived from an EMBL/GenBank/DDBJ whole genome shotgun (WGS) entry which is preliminary data.</text>
</comment>
<reference evidence="1" key="2">
    <citation type="submission" date="2023-06" db="EMBL/GenBank/DDBJ databases">
        <authorList>
            <consortium name="Lawrence Berkeley National Laboratory"/>
            <person name="Haridas S."/>
            <person name="Hensen N."/>
            <person name="Bonometti L."/>
            <person name="Westerberg I."/>
            <person name="Brannstrom I.O."/>
            <person name="Guillou S."/>
            <person name="Cros-Aarteil S."/>
            <person name="Calhoun S."/>
            <person name="Kuo A."/>
            <person name="Mondo S."/>
            <person name="Pangilinan J."/>
            <person name="Riley R."/>
            <person name="Labutti K."/>
            <person name="Andreopoulos B."/>
            <person name="Lipzen A."/>
            <person name="Chen C."/>
            <person name="Yanf M."/>
            <person name="Daum C."/>
            <person name="Ng V."/>
            <person name="Clum A."/>
            <person name="Steindorff A."/>
            <person name="Ohm R."/>
            <person name="Martin F."/>
            <person name="Silar P."/>
            <person name="Natvig D."/>
            <person name="Lalanne C."/>
            <person name="Gautier V."/>
            <person name="Ament-Velasquez S.L."/>
            <person name="Kruys A."/>
            <person name="Hutchinson M.I."/>
            <person name="Powell A.J."/>
            <person name="Barry K."/>
            <person name="Miller A.N."/>
            <person name="Grigoriev I.V."/>
            <person name="Debuchy R."/>
            <person name="Gladieux P."/>
            <person name="Thoren M.H."/>
            <person name="Johannesson H."/>
        </authorList>
    </citation>
    <scope>NUCLEOTIDE SEQUENCE</scope>
    <source>
        <strain evidence="1">CBS 314.62</strain>
    </source>
</reference>
<evidence type="ECO:0000313" key="2">
    <source>
        <dbReference type="Proteomes" id="UP001270362"/>
    </source>
</evidence>